<keyword evidence="6 7" id="KW-0472">Membrane</keyword>
<keyword evidence="2" id="KW-0813">Transport</keyword>
<proteinExistence type="predicted"/>
<feature type="transmembrane region" description="Helical" evidence="7">
    <location>
        <begin position="107"/>
        <end position="126"/>
    </location>
</feature>
<name>A0A9X7Z672_9BACL</name>
<dbReference type="GO" id="GO:0022857">
    <property type="term" value="F:transmembrane transporter activity"/>
    <property type="evidence" value="ECO:0007669"/>
    <property type="project" value="InterPro"/>
</dbReference>
<protein>
    <submittedName>
        <fullName evidence="9">MFS transporter</fullName>
    </submittedName>
</protein>
<dbReference type="EMBL" id="CP071182">
    <property type="protein sequence ID" value="QSO47072.1"/>
    <property type="molecule type" value="Genomic_DNA"/>
</dbReference>
<evidence type="ECO:0000256" key="5">
    <source>
        <dbReference type="ARBA" id="ARBA00022989"/>
    </source>
</evidence>
<dbReference type="Gene3D" id="1.20.1250.20">
    <property type="entry name" value="MFS general substrate transporter like domains"/>
    <property type="match status" value="1"/>
</dbReference>
<evidence type="ECO:0000259" key="8">
    <source>
        <dbReference type="PROSITE" id="PS50850"/>
    </source>
</evidence>
<feature type="transmembrane region" description="Helical" evidence="7">
    <location>
        <begin position="414"/>
        <end position="439"/>
    </location>
</feature>
<feature type="transmembrane region" description="Helical" evidence="7">
    <location>
        <begin position="198"/>
        <end position="217"/>
    </location>
</feature>
<feature type="transmembrane region" description="Helical" evidence="7">
    <location>
        <begin position="132"/>
        <end position="152"/>
    </location>
</feature>
<reference evidence="9 10" key="1">
    <citation type="submission" date="2021-02" db="EMBL/GenBank/DDBJ databases">
        <title>Alicyclobacillus curvatus sp. nov. and Alicyclobacillus mengziensis sp. nov., two acidophilic bacteria isolated from acid mine drainage.</title>
        <authorList>
            <person name="Huang Y."/>
        </authorList>
    </citation>
    <scope>NUCLEOTIDE SEQUENCE [LARGE SCALE GENOMIC DNA]</scope>
    <source>
        <strain evidence="9 10">S30H14</strain>
    </source>
</reference>
<evidence type="ECO:0000256" key="1">
    <source>
        <dbReference type="ARBA" id="ARBA00004651"/>
    </source>
</evidence>
<dbReference type="CDD" id="cd06173">
    <property type="entry name" value="MFS_MefA_like"/>
    <property type="match status" value="1"/>
</dbReference>
<keyword evidence="10" id="KW-1185">Reference proteome</keyword>
<keyword evidence="5 7" id="KW-1133">Transmembrane helix</keyword>
<feature type="transmembrane region" description="Helical" evidence="7">
    <location>
        <begin position="276"/>
        <end position="293"/>
    </location>
</feature>
<gene>
    <name evidence="9" type="ORF">JZ786_22115</name>
</gene>
<sequence length="474" mass="50709">MEHHPGCSEVLTNNEDEVQVAVDRSGDAHAYAQRPLFSNQKYLFLMSAQAISNLGDWLYILALFVIVGFRWHGSPITVSIMMLCLTGPMVVLGPITGVLADKWNRTAIMMVSNVIMAVLVGIIPWLPQRWMLFAILFLVGVFQSLFNPAEAGKLKEIVPDSQMQQAASINQSIVQLTKIIGPGMSGFLVAVFGSMSAFWLDAISFILSTVLLIFTGFRATGFRTGDFPETSFCEAVSTEIGSAAGPERIEPVEPVEPVEQTARQQFLEGIRYMKRVRILWTGTLILTLALFMVQMTDAQIVTLIRLIPNASSGLMGMIMGLSGAGGLMAALFVGIFKWKSAIRMMAIGTAGMGAGLGSTALIALHESMAGAITPFWMVVIVAMAILIGLCAGITFIPFQAAAQQNTPAELTGRVFGAIGSLTTAAALLGPALGGVIVTLAGVVNAYLATGVSLLVIGFATLVLRRWLEGRTKES</sequence>
<dbReference type="PROSITE" id="PS50850">
    <property type="entry name" value="MFS"/>
    <property type="match status" value="1"/>
</dbReference>
<feature type="transmembrane region" description="Helical" evidence="7">
    <location>
        <begin position="445"/>
        <end position="463"/>
    </location>
</feature>
<dbReference type="Proteomes" id="UP000663505">
    <property type="component" value="Chromosome"/>
</dbReference>
<organism evidence="9 10">
    <name type="scientific">Alicyclobacillus mengziensis</name>
    <dbReference type="NCBI Taxonomy" id="2931921"/>
    <lineage>
        <taxon>Bacteria</taxon>
        <taxon>Bacillati</taxon>
        <taxon>Bacillota</taxon>
        <taxon>Bacilli</taxon>
        <taxon>Bacillales</taxon>
        <taxon>Alicyclobacillaceae</taxon>
        <taxon>Alicyclobacillus</taxon>
    </lineage>
</organism>
<accession>A0A9X7Z672</accession>
<dbReference type="GO" id="GO:0005886">
    <property type="term" value="C:plasma membrane"/>
    <property type="evidence" value="ECO:0007669"/>
    <property type="project" value="UniProtKB-SubCell"/>
</dbReference>
<dbReference type="AlphaFoldDB" id="A0A9X7Z672"/>
<dbReference type="RefSeq" id="WP_206656436.1">
    <property type="nucleotide sequence ID" value="NZ_CP071182.1"/>
</dbReference>
<dbReference type="Pfam" id="PF07690">
    <property type="entry name" value="MFS_1"/>
    <property type="match status" value="1"/>
</dbReference>
<feature type="transmembrane region" description="Helical" evidence="7">
    <location>
        <begin position="173"/>
        <end position="192"/>
    </location>
</feature>
<dbReference type="InterPro" id="IPR011701">
    <property type="entry name" value="MFS"/>
</dbReference>
<feature type="domain" description="Major facilitator superfamily (MFS) profile" evidence="8">
    <location>
        <begin position="41"/>
        <end position="468"/>
    </location>
</feature>
<dbReference type="InterPro" id="IPR020846">
    <property type="entry name" value="MFS_dom"/>
</dbReference>
<dbReference type="PANTHER" id="PTHR43266:SF2">
    <property type="entry name" value="MAJOR FACILITATOR SUPERFAMILY (MFS) PROFILE DOMAIN-CONTAINING PROTEIN"/>
    <property type="match status" value="1"/>
</dbReference>
<evidence type="ECO:0000256" key="2">
    <source>
        <dbReference type="ARBA" id="ARBA00022448"/>
    </source>
</evidence>
<evidence type="ECO:0000256" key="6">
    <source>
        <dbReference type="ARBA" id="ARBA00023136"/>
    </source>
</evidence>
<dbReference type="KEGG" id="afx:JZ786_22115"/>
<feature type="transmembrane region" description="Helical" evidence="7">
    <location>
        <begin position="313"/>
        <end position="333"/>
    </location>
</feature>
<keyword evidence="4 7" id="KW-0812">Transmembrane</keyword>
<dbReference type="PANTHER" id="PTHR43266">
    <property type="entry name" value="MACROLIDE-EFFLUX PROTEIN"/>
    <property type="match status" value="1"/>
</dbReference>
<evidence type="ECO:0000256" key="7">
    <source>
        <dbReference type="SAM" id="Phobius"/>
    </source>
</evidence>
<evidence type="ECO:0000256" key="4">
    <source>
        <dbReference type="ARBA" id="ARBA00022692"/>
    </source>
</evidence>
<feature type="transmembrane region" description="Helical" evidence="7">
    <location>
        <begin position="376"/>
        <end position="402"/>
    </location>
</feature>
<keyword evidence="3" id="KW-1003">Cell membrane</keyword>
<evidence type="ECO:0000313" key="9">
    <source>
        <dbReference type="EMBL" id="QSO47072.1"/>
    </source>
</evidence>
<evidence type="ECO:0000313" key="10">
    <source>
        <dbReference type="Proteomes" id="UP000663505"/>
    </source>
</evidence>
<dbReference type="SUPFAM" id="SSF103473">
    <property type="entry name" value="MFS general substrate transporter"/>
    <property type="match status" value="1"/>
</dbReference>
<feature type="transmembrane region" description="Helical" evidence="7">
    <location>
        <begin position="75"/>
        <end position="100"/>
    </location>
</feature>
<evidence type="ECO:0000256" key="3">
    <source>
        <dbReference type="ARBA" id="ARBA00022475"/>
    </source>
</evidence>
<comment type="subcellular location">
    <subcellularLocation>
        <location evidence="1">Cell membrane</location>
        <topology evidence="1">Multi-pass membrane protein</topology>
    </subcellularLocation>
</comment>
<feature type="transmembrane region" description="Helical" evidence="7">
    <location>
        <begin position="345"/>
        <end position="364"/>
    </location>
</feature>
<dbReference type="InterPro" id="IPR036259">
    <property type="entry name" value="MFS_trans_sf"/>
</dbReference>
<feature type="transmembrane region" description="Helical" evidence="7">
    <location>
        <begin position="42"/>
        <end position="69"/>
    </location>
</feature>